<organism evidence="1 2">
    <name type="scientific">Putridiphycobacter roseus</name>
    <dbReference type="NCBI Taxonomy" id="2219161"/>
    <lineage>
        <taxon>Bacteria</taxon>
        <taxon>Pseudomonadati</taxon>
        <taxon>Bacteroidota</taxon>
        <taxon>Flavobacteriia</taxon>
        <taxon>Flavobacteriales</taxon>
        <taxon>Crocinitomicaceae</taxon>
        <taxon>Putridiphycobacter</taxon>
    </lineage>
</organism>
<accession>A0A2W1NMK7</accession>
<dbReference type="EMBL" id="QKSB01000006">
    <property type="protein sequence ID" value="PZE16892.1"/>
    <property type="molecule type" value="Genomic_DNA"/>
</dbReference>
<gene>
    <name evidence="1" type="ORF">DNU06_11600</name>
</gene>
<keyword evidence="2" id="KW-1185">Reference proteome</keyword>
<protein>
    <submittedName>
        <fullName evidence="1">Uncharacterized protein</fullName>
    </submittedName>
</protein>
<dbReference type="RefSeq" id="WP_111063501.1">
    <property type="nucleotide sequence ID" value="NZ_JBHUCU010000007.1"/>
</dbReference>
<evidence type="ECO:0000313" key="2">
    <source>
        <dbReference type="Proteomes" id="UP000249248"/>
    </source>
</evidence>
<proteinExistence type="predicted"/>
<comment type="caution">
    <text evidence="1">The sequence shown here is derived from an EMBL/GenBank/DDBJ whole genome shotgun (WGS) entry which is preliminary data.</text>
</comment>
<dbReference type="AlphaFoldDB" id="A0A2W1NMK7"/>
<evidence type="ECO:0000313" key="1">
    <source>
        <dbReference type="EMBL" id="PZE16892.1"/>
    </source>
</evidence>
<dbReference type="Proteomes" id="UP000249248">
    <property type="component" value="Unassembled WGS sequence"/>
</dbReference>
<name>A0A2W1NMK7_9FLAO</name>
<dbReference type="PROSITE" id="PS51257">
    <property type="entry name" value="PROKAR_LIPOPROTEIN"/>
    <property type="match status" value="1"/>
</dbReference>
<reference evidence="1 2" key="1">
    <citation type="submission" date="2018-06" db="EMBL/GenBank/DDBJ databases">
        <title>The draft genome sequence of Crocinitomix sp. SM1701.</title>
        <authorList>
            <person name="Zhang X."/>
        </authorList>
    </citation>
    <scope>NUCLEOTIDE SEQUENCE [LARGE SCALE GENOMIC DNA]</scope>
    <source>
        <strain evidence="1 2">SM1701</strain>
    </source>
</reference>
<sequence>MKNLLFLISFVLLFAACKKIEPNYIAEGSIDPIYKMSGKIDNKLVSFEVDDTITFLTEGLEKFYAIQSMYTKIEHKKSKQSLKISVIQPEKMYQLINDYNAEAHALSFFYNQEQCFRFIFSTAIDLPQYFNYQEENAFVNSDEITLKEKGIHYIPVRFKGVSNATFDYMINYGFESTQFNAKFKVTKGVNSILFDANMNGNHQWFVDGALISEDKNGEIELNDGLYQLTHILTDERNNTTSYATIINVHMQNLAWELITEKCEPVATVNNFQTVYLEYTLDGVKYSSKNTLANNNQLFNLSDIEYFKASATSPISVKFTAKFNATLYDKTMTNKIELTDFEGTFKYEIL</sequence>